<dbReference type="SUPFAM" id="SSF52121">
    <property type="entry name" value="Lumazine synthase"/>
    <property type="match status" value="1"/>
</dbReference>
<comment type="function">
    <text evidence="7">Catalyzes the formation of 6,7-dimethyl-8-ribityllumazine by condensation of 5-amino-6-(D-ribitylamino)uracil with 3,4-dihydroxy-2-butanone 4-phosphate. This is the penultimate step in the biosynthesis of riboflavin.</text>
</comment>
<evidence type="ECO:0000256" key="1">
    <source>
        <dbReference type="ARBA" id="ARBA00004917"/>
    </source>
</evidence>
<evidence type="ECO:0000256" key="7">
    <source>
        <dbReference type="HAMAP-Rule" id="MF_00178"/>
    </source>
</evidence>
<keyword evidence="4 7" id="KW-0686">Riboflavin biosynthesis</keyword>
<evidence type="ECO:0000256" key="5">
    <source>
        <dbReference type="ARBA" id="ARBA00022679"/>
    </source>
</evidence>
<dbReference type="Pfam" id="PF00885">
    <property type="entry name" value="DMRL_synthase"/>
    <property type="match status" value="1"/>
</dbReference>
<dbReference type="PANTHER" id="PTHR21058">
    <property type="entry name" value="6,7-DIMETHYL-8-RIBITYLLUMAZINE SYNTHASE DMRL SYNTHASE LUMAZINE SYNTHASE"/>
    <property type="match status" value="1"/>
</dbReference>
<dbReference type="HAMAP" id="MF_00178">
    <property type="entry name" value="Lumazine_synth"/>
    <property type="match status" value="1"/>
</dbReference>
<dbReference type="EC" id="2.5.1.78" evidence="3 7"/>
<dbReference type="GO" id="GO:0000906">
    <property type="term" value="F:6,7-dimethyl-8-ribityllumazine synthase activity"/>
    <property type="evidence" value="ECO:0007669"/>
    <property type="project" value="UniProtKB-UniRule"/>
</dbReference>
<dbReference type="GO" id="GO:0009349">
    <property type="term" value="C:riboflavin synthase complex"/>
    <property type="evidence" value="ECO:0007669"/>
    <property type="project" value="InterPro"/>
</dbReference>
<feature type="binding site" evidence="7">
    <location>
        <begin position="79"/>
        <end position="81"/>
    </location>
    <ligand>
        <name>5-amino-6-(D-ribitylamino)uracil</name>
        <dbReference type="ChEBI" id="CHEBI:15934"/>
    </ligand>
</feature>
<sequence length="159" mass="17785">MNQSMTENQGNNLVALVKARWHADIVDQCHVAFDEELARLTDGRMRTQAFEVPGAFEIPLLARDLARSGTFQAIVGAAFVINGGIYRHEFVAETVVAALMQVQMETDLPVFSAVLTPHNFHESEEHRRFFHEHFRVKGHEAAEACVSMLAARQALRQAA</sequence>
<dbReference type="InterPro" id="IPR002180">
    <property type="entry name" value="LS/RS"/>
</dbReference>
<feature type="binding site" evidence="7">
    <location>
        <position position="112"/>
    </location>
    <ligand>
        <name>5-amino-6-(D-ribitylamino)uracil</name>
        <dbReference type="ChEBI" id="CHEBI:15934"/>
    </ligand>
</feature>
<gene>
    <name evidence="7" type="primary">ribH</name>
    <name evidence="8" type="ORF">HBA54_11430</name>
</gene>
<name>A0A967EXG3_9PROT</name>
<organism evidence="8 9">
    <name type="scientific">Pelagibius litoralis</name>
    <dbReference type="NCBI Taxonomy" id="374515"/>
    <lineage>
        <taxon>Bacteria</taxon>
        <taxon>Pseudomonadati</taxon>
        <taxon>Pseudomonadota</taxon>
        <taxon>Alphaproteobacteria</taxon>
        <taxon>Rhodospirillales</taxon>
        <taxon>Rhodovibrionaceae</taxon>
        <taxon>Pelagibius</taxon>
    </lineage>
</organism>
<evidence type="ECO:0000256" key="6">
    <source>
        <dbReference type="ARBA" id="ARBA00048785"/>
    </source>
</evidence>
<dbReference type="Gene3D" id="3.40.50.960">
    <property type="entry name" value="Lumazine/riboflavin synthase"/>
    <property type="match status" value="1"/>
</dbReference>
<dbReference type="GO" id="GO:0009231">
    <property type="term" value="P:riboflavin biosynthetic process"/>
    <property type="evidence" value="ECO:0007669"/>
    <property type="project" value="UniProtKB-UniRule"/>
</dbReference>
<dbReference type="NCBIfam" id="NF009084">
    <property type="entry name" value="PRK12419.1"/>
    <property type="match status" value="1"/>
</dbReference>
<comment type="caution">
    <text evidence="8">The sequence shown here is derived from an EMBL/GenBank/DDBJ whole genome shotgun (WGS) entry which is preliminary data.</text>
</comment>
<evidence type="ECO:0000256" key="4">
    <source>
        <dbReference type="ARBA" id="ARBA00022619"/>
    </source>
</evidence>
<dbReference type="InterPro" id="IPR036467">
    <property type="entry name" value="LS/RS_sf"/>
</dbReference>
<evidence type="ECO:0000256" key="3">
    <source>
        <dbReference type="ARBA" id="ARBA00012664"/>
    </source>
</evidence>
<keyword evidence="9" id="KW-1185">Reference proteome</keyword>
<proteinExistence type="inferred from homology"/>
<comment type="caution">
    <text evidence="7">Lacks conserved residue(s) required for the propagation of feature annotation.</text>
</comment>
<feature type="active site" description="Proton donor" evidence="7">
    <location>
        <position position="87"/>
    </location>
</feature>
<feature type="binding site" evidence="7">
    <location>
        <position position="126"/>
    </location>
    <ligand>
        <name>(2S)-2-hydroxy-3-oxobutyl phosphate</name>
        <dbReference type="ChEBI" id="CHEBI:58830"/>
    </ligand>
</feature>
<evidence type="ECO:0000313" key="9">
    <source>
        <dbReference type="Proteomes" id="UP000761264"/>
    </source>
</evidence>
<feature type="binding site" evidence="7">
    <location>
        <begin position="55"/>
        <end position="57"/>
    </location>
    <ligand>
        <name>5-amino-6-(D-ribitylamino)uracil</name>
        <dbReference type="ChEBI" id="CHEBI:15934"/>
    </ligand>
</feature>
<feature type="binding site" evidence="7">
    <location>
        <position position="21"/>
    </location>
    <ligand>
        <name>5-amino-6-(D-ribitylamino)uracil</name>
        <dbReference type="ChEBI" id="CHEBI:15934"/>
    </ligand>
</feature>
<dbReference type="EMBL" id="JAAQPH010000007">
    <property type="protein sequence ID" value="NIA69201.1"/>
    <property type="molecule type" value="Genomic_DNA"/>
</dbReference>
<comment type="catalytic activity">
    <reaction evidence="6 7">
        <text>(2S)-2-hydroxy-3-oxobutyl phosphate + 5-amino-6-(D-ribitylamino)uracil = 6,7-dimethyl-8-(1-D-ribityl)lumazine + phosphate + 2 H2O + H(+)</text>
        <dbReference type="Rhea" id="RHEA:26152"/>
        <dbReference type="ChEBI" id="CHEBI:15377"/>
        <dbReference type="ChEBI" id="CHEBI:15378"/>
        <dbReference type="ChEBI" id="CHEBI:15934"/>
        <dbReference type="ChEBI" id="CHEBI:43474"/>
        <dbReference type="ChEBI" id="CHEBI:58201"/>
        <dbReference type="ChEBI" id="CHEBI:58830"/>
        <dbReference type="EC" id="2.5.1.78"/>
    </reaction>
</comment>
<dbReference type="Proteomes" id="UP000761264">
    <property type="component" value="Unassembled WGS sequence"/>
</dbReference>
<dbReference type="PANTHER" id="PTHR21058:SF0">
    <property type="entry name" value="6,7-DIMETHYL-8-RIBITYLLUMAZINE SYNTHASE"/>
    <property type="match status" value="1"/>
</dbReference>
<evidence type="ECO:0000256" key="2">
    <source>
        <dbReference type="ARBA" id="ARBA00007424"/>
    </source>
</evidence>
<keyword evidence="5 7" id="KW-0808">Transferase</keyword>
<comment type="similarity">
    <text evidence="2 7">Belongs to the DMRL synthase family.</text>
</comment>
<evidence type="ECO:0000313" key="8">
    <source>
        <dbReference type="EMBL" id="NIA69201.1"/>
    </source>
</evidence>
<protein>
    <recommendedName>
        <fullName evidence="3 7">6,7-dimethyl-8-ribityllumazine synthase</fullName>
        <shortName evidence="7">DMRL synthase</shortName>
        <shortName evidence="7">LS</shortName>
        <shortName evidence="7">Lumazine synthase</shortName>
        <ecNumber evidence="3 7">2.5.1.78</ecNumber>
    </recommendedName>
</protein>
<dbReference type="InterPro" id="IPR034964">
    <property type="entry name" value="LS"/>
</dbReference>
<accession>A0A967EXG3</accession>
<reference evidence="8" key="1">
    <citation type="submission" date="2020-03" db="EMBL/GenBank/DDBJ databases">
        <title>Genome of Pelagibius litoralis DSM 21314T.</title>
        <authorList>
            <person name="Wang G."/>
        </authorList>
    </citation>
    <scope>NUCLEOTIDE SEQUENCE</scope>
    <source>
        <strain evidence="8">DSM 21314</strain>
    </source>
</reference>
<dbReference type="AlphaFoldDB" id="A0A967EXG3"/>
<comment type="pathway">
    <text evidence="1 7">Cofactor biosynthesis; riboflavin biosynthesis; riboflavin from 2-hydroxy-3-oxobutyl phosphate and 5-amino-6-(D-ribitylamino)uracil: step 1/2.</text>
</comment>
<dbReference type="GO" id="GO:0005829">
    <property type="term" value="C:cytosol"/>
    <property type="evidence" value="ECO:0007669"/>
    <property type="project" value="TreeGrafter"/>
</dbReference>